<dbReference type="Proteomes" id="UP000184520">
    <property type="component" value="Unassembled WGS sequence"/>
</dbReference>
<dbReference type="PANTHER" id="PTHR43162">
    <property type="match status" value="1"/>
</dbReference>
<feature type="domain" description="NmrA-like" evidence="1">
    <location>
        <begin position="3"/>
        <end position="240"/>
    </location>
</feature>
<dbReference type="InterPro" id="IPR051604">
    <property type="entry name" value="Ergot_Alk_Oxidoreductase"/>
</dbReference>
<name>A0A1M5K4C9_9ALTE</name>
<dbReference type="RefSeq" id="WP_073322562.1">
    <property type="nucleotide sequence ID" value="NZ_FQWD01000003.1"/>
</dbReference>
<dbReference type="EMBL" id="FQWD01000003">
    <property type="protein sequence ID" value="SHG47470.1"/>
    <property type="molecule type" value="Genomic_DNA"/>
</dbReference>
<gene>
    <name evidence="2" type="ORF">SAMN05216361_2358</name>
</gene>
<dbReference type="Gene3D" id="3.40.50.720">
    <property type="entry name" value="NAD(P)-binding Rossmann-like Domain"/>
    <property type="match status" value="1"/>
</dbReference>
<dbReference type="InterPro" id="IPR036291">
    <property type="entry name" value="NAD(P)-bd_dom_sf"/>
</dbReference>
<proteinExistence type="predicted"/>
<accession>A0A1M5K4C9</accession>
<evidence type="ECO:0000259" key="1">
    <source>
        <dbReference type="Pfam" id="PF05368"/>
    </source>
</evidence>
<sequence length="278" mass="29645">MTKIAVLGANGTVAQHIVPALLQAGHQVFAASRSGKSESAAVGASVDFAEPDTFVPLFQQVETAYVMLPTGNVDIEAKLLPIIDIAAKNNVKVVFQSVFGVDADDSIPYRKVELALIASGIPYVILRPNWFMDNFHTFWLAGIKHGELALPAGDARTSFIDARDIADSAVVALTTNTFDNQAFDLTGAEALSYAEAVATISYVINQPIRYEASTADSFIDTLINAGVDSNYAHFLAAIFEPVAAGFTAAVTQHVALITGHKPRSLNDYLSAHASKFSL</sequence>
<reference evidence="3" key="1">
    <citation type="submission" date="2016-11" db="EMBL/GenBank/DDBJ databases">
        <authorList>
            <person name="Varghese N."/>
            <person name="Submissions S."/>
        </authorList>
    </citation>
    <scope>NUCLEOTIDE SEQUENCE [LARGE SCALE GENOMIC DNA]</scope>
    <source>
        <strain evidence="3">CGMCC 1.8995</strain>
    </source>
</reference>
<dbReference type="OrthoDB" id="109735at2"/>
<dbReference type="InterPro" id="IPR008030">
    <property type="entry name" value="NmrA-like"/>
</dbReference>
<dbReference type="SUPFAM" id="SSF51735">
    <property type="entry name" value="NAD(P)-binding Rossmann-fold domains"/>
    <property type="match status" value="1"/>
</dbReference>
<dbReference type="PANTHER" id="PTHR43162:SF1">
    <property type="entry name" value="PRESTALK A DIFFERENTIATION PROTEIN A"/>
    <property type="match status" value="1"/>
</dbReference>
<organism evidence="2 3">
    <name type="scientific">Marisediminitalea aggregata</name>
    <dbReference type="NCBI Taxonomy" id="634436"/>
    <lineage>
        <taxon>Bacteria</taxon>
        <taxon>Pseudomonadati</taxon>
        <taxon>Pseudomonadota</taxon>
        <taxon>Gammaproteobacteria</taxon>
        <taxon>Alteromonadales</taxon>
        <taxon>Alteromonadaceae</taxon>
        <taxon>Marisediminitalea</taxon>
    </lineage>
</organism>
<evidence type="ECO:0000313" key="2">
    <source>
        <dbReference type="EMBL" id="SHG47470.1"/>
    </source>
</evidence>
<protein>
    <submittedName>
        <fullName evidence="2">Uncharacterized conserved protein YbjT, contains NAD(P)-binding and DUF2867 domains</fullName>
    </submittedName>
</protein>
<dbReference type="Pfam" id="PF05368">
    <property type="entry name" value="NmrA"/>
    <property type="match status" value="1"/>
</dbReference>
<evidence type="ECO:0000313" key="3">
    <source>
        <dbReference type="Proteomes" id="UP000184520"/>
    </source>
</evidence>
<dbReference type="Gene3D" id="3.90.25.10">
    <property type="entry name" value="UDP-galactose 4-epimerase, domain 1"/>
    <property type="match status" value="1"/>
</dbReference>
<dbReference type="AlphaFoldDB" id="A0A1M5K4C9"/>
<dbReference type="STRING" id="634436.SAMN05216361_2358"/>
<keyword evidence="3" id="KW-1185">Reference proteome</keyword>